<feature type="signal peptide" evidence="11">
    <location>
        <begin position="1"/>
        <end position="26"/>
    </location>
</feature>
<dbReference type="Pfam" id="PF01553">
    <property type="entry name" value="Acyltransferase"/>
    <property type="match status" value="1"/>
</dbReference>
<dbReference type="PANTHER" id="PTHR10730">
    <property type="entry name" value="PROCOLLAGEN-LYSINE,2-OXOGLUTARATE 5-DIOXYGENASE/GLYCOSYLTRANSFERASE 25 FAMILY MEMBER"/>
    <property type="match status" value="1"/>
</dbReference>
<dbReference type="InterPro" id="IPR032098">
    <property type="entry name" value="Acyltransf_C"/>
</dbReference>
<keyword evidence="5" id="KW-0479">Metal-binding</keyword>
<evidence type="ECO:0000256" key="5">
    <source>
        <dbReference type="ARBA" id="ARBA00022723"/>
    </source>
</evidence>
<dbReference type="EC" id="3.1.3.16" evidence="4"/>
<evidence type="ECO:0000256" key="6">
    <source>
        <dbReference type="ARBA" id="ARBA00022801"/>
    </source>
</evidence>
<dbReference type="SMART" id="SM00332">
    <property type="entry name" value="PP2Cc"/>
    <property type="match status" value="1"/>
</dbReference>
<evidence type="ECO:0000256" key="8">
    <source>
        <dbReference type="ARBA" id="ARBA00023211"/>
    </source>
</evidence>
<organism evidence="13">
    <name type="scientific">Notodromas monacha</name>
    <dbReference type="NCBI Taxonomy" id="399045"/>
    <lineage>
        <taxon>Eukaryota</taxon>
        <taxon>Metazoa</taxon>
        <taxon>Ecdysozoa</taxon>
        <taxon>Arthropoda</taxon>
        <taxon>Crustacea</taxon>
        <taxon>Oligostraca</taxon>
        <taxon>Ostracoda</taxon>
        <taxon>Podocopa</taxon>
        <taxon>Podocopida</taxon>
        <taxon>Cypridocopina</taxon>
        <taxon>Cypridoidea</taxon>
        <taxon>Cyprididae</taxon>
        <taxon>Notodromas</taxon>
    </lineage>
</organism>
<feature type="chain" id="PRO_5036210032" description="protein-serine/threonine phosphatase" evidence="11">
    <location>
        <begin position="27"/>
        <end position="1478"/>
    </location>
</feature>
<dbReference type="InterPro" id="IPR036457">
    <property type="entry name" value="PPM-type-like_dom_sf"/>
</dbReference>
<sequence>MVNKKVSAVFLCAVFVLLACLRTLDAKKGPEDLLLFTVATEETDGLKRFLRSATIYKHNAKVLGLDEDWKGGDVARYPGGGQKVRLLKEELKKYKDESDRVVLFTDGYDVILTGTPSQILEQFYESKARILFGAEATCWPDVALAEKYPEIETGIGRAVMWLVILEVGRRYDVILTGTPSQILEQFYESKARILFGAEATCWPDVALAEKYPEIETGILERRAKSWSNFTNLKQEYFLGQKRRVGQMLPWLKNTRKSKQGNASSILEHPSVVFEGRFIGYASDLFKLVSREELKDSDDDQLFYTTAFLDEKFREKHSFKLDHRSSIFQNLNMAMGDVELQFRGKDAFLQNIAYGTVPLVIHGNGATKLALNSLGNYLAKSWNAIDQCVECQENMNILENRDVGIKFISDGSVSLQQQVQEAEYPIVTVAVFVEQATPFFEEFLLNLVNLNYPKNKIDLFIHSTTEYHSADISTFLSEIGSEYRSFKLIDFHDNVKEWHARNGAMDYCEKTNCDWLFTIDAIAHLDNPHTLRLLVEQNRNVIAPLLIRPLFRTRYCEEMIEELESYGKWSDGSNFDELFELINNRWDWEKRYLHVNYSQSLAENTTIAQPCPDVFWFPIVTDRYCEEMIEELESYGKWSDGSNSDERLPGGYENVPTIDIHMRQIDFHDRWMHFLDTYDTRIEGGYENVPTIDIHLNQVGLHEQWLFFLEHHVYPLVEKVYQGYSGDPPKATMNFVVRYKPDEQPLLRPHHDSSTYTINIALNRVGIDYEEFYGLVKYTSICQFHMGQTLSEPVTTKESASVENSIWNVGSSSMQGWRVSMEDSHTHILSLPDDPGTCFFGVYDGHGGCKISQHVGKHLHKYIVQHDEFVKGNVEDAIKLGFLEMDQIMLNDVALKEDSSGTTAVIVLVKDGKLYCGNVGDSRAVASLRGVAEELSMDHKPTSEKELNRIVAAGGYVEYSRVNGNLALSRALGDYGYKQNVLKSPEEQIVTAFPDVEVRQLTDDYEFLLIACDGIWDVLSSQDAVDFVRQRIGKGLEPEAICEALLEHCLAPDLSFGGLGCDNMTAILAVYLNGRPYEQVLRGQMKLPLIKTVDEVLPSNDATDSTASAMSAVFATVYVMLIDCCRMKSFQVILRFAWIVFNNVYCIPTYTIWMFMLLPLRLWNPYLYWRIEAVMYEWLLNMVAAWNWTADYRVVETGDDIDSIQKDSALFLFNHQSTSDVPLIMNVVTSRVGVTQSTMWIMDKLFRWTNFGVVSFIHGDFFITSGKAGRDTALVALRHHLQEVYVKKNMKWIMLFPEGGFLYKRREASQQFAKKYDLPVLQHVTLPRVGAMHVVLQELCHLTEVTKNGGEIPPFKSAATNPGLKWVIDVTVAYAKGIPLDLLAIAFGDQGPQKIIFHYKRFAVDEVPHDEESLKTWLYKRYEEKEQKLKEFYTTGQIGETGRNVQHSAVYFLALHCFFLLSSWFHWSLVRRTMAVLSF</sequence>
<dbReference type="GO" id="GO:0004722">
    <property type="term" value="F:protein serine/threonine phosphatase activity"/>
    <property type="evidence" value="ECO:0007669"/>
    <property type="project" value="UniProtKB-EC"/>
</dbReference>
<keyword evidence="10" id="KW-0812">Transmembrane</keyword>
<protein>
    <recommendedName>
        <fullName evidence="4">protein-serine/threonine phosphatase</fullName>
        <ecNumber evidence="4">3.1.3.16</ecNumber>
    </recommendedName>
</protein>
<dbReference type="GO" id="GO:0016746">
    <property type="term" value="F:acyltransferase activity"/>
    <property type="evidence" value="ECO:0007669"/>
    <property type="project" value="InterPro"/>
</dbReference>
<comment type="similarity">
    <text evidence="3 9">Belongs to the PP2C family.</text>
</comment>
<comment type="cofactor">
    <cofactor evidence="1">
        <name>Mn(2+)</name>
        <dbReference type="ChEBI" id="CHEBI:29035"/>
    </cofactor>
</comment>
<dbReference type="SUPFAM" id="SSF81606">
    <property type="entry name" value="PP2C-like"/>
    <property type="match status" value="1"/>
</dbReference>
<evidence type="ECO:0000313" key="14">
    <source>
        <dbReference type="Proteomes" id="UP000678499"/>
    </source>
</evidence>
<evidence type="ECO:0000256" key="10">
    <source>
        <dbReference type="SAM" id="Phobius"/>
    </source>
</evidence>
<dbReference type="PANTHER" id="PTHR10730:SF45">
    <property type="entry name" value="PROCOLLAGEN-LYSINE,2-OXOGLUTARATE 5-DIOXYGENASE"/>
    <property type="match status" value="1"/>
</dbReference>
<evidence type="ECO:0000313" key="13">
    <source>
        <dbReference type="EMBL" id="CAD7274127.1"/>
    </source>
</evidence>
<dbReference type="GO" id="GO:0005783">
    <property type="term" value="C:endoplasmic reticulum"/>
    <property type="evidence" value="ECO:0007669"/>
    <property type="project" value="TreeGrafter"/>
</dbReference>
<evidence type="ECO:0000256" key="4">
    <source>
        <dbReference type="ARBA" id="ARBA00013081"/>
    </source>
</evidence>
<accession>A0A7R9BGF2</accession>
<dbReference type="InterPro" id="IPR001932">
    <property type="entry name" value="PPM-type_phosphatase-like_dom"/>
</dbReference>
<feature type="domain" description="PPM-type phosphatase" evidence="12">
    <location>
        <begin position="807"/>
        <end position="1070"/>
    </location>
</feature>
<dbReference type="CDD" id="cd00143">
    <property type="entry name" value="PP2Cc"/>
    <property type="match status" value="1"/>
</dbReference>
<evidence type="ECO:0000259" key="12">
    <source>
        <dbReference type="PROSITE" id="PS51746"/>
    </source>
</evidence>
<dbReference type="SUPFAM" id="SSF69593">
    <property type="entry name" value="Glycerol-3-phosphate (1)-acyltransferase"/>
    <property type="match status" value="1"/>
</dbReference>
<evidence type="ECO:0000256" key="1">
    <source>
        <dbReference type="ARBA" id="ARBA00001936"/>
    </source>
</evidence>
<dbReference type="Pfam" id="PF16076">
    <property type="entry name" value="Acyltransf_C"/>
    <property type="match status" value="1"/>
</dbReference>
<dbReference type="InterPro" id="IPR000222">
    <property type="entry name" value="PP2C_BS"/>
</dbReference>
<name>A0A7R9BGF2_9CRUS</name>
<feature type="transmembrane region" description="Helical" evidence="10">
    <location>
        <begin position="1166"/>
        <end position="1187"/>
    </location>
</feature>
<dbReference type="GO" id="GO:0046872">
    <property type="term" value="F:metal ion binding"/>
    <property type="evidence" value="ECO:0007669"/>
    <property type="project" value="UniProtKB-KW"/>
</dbReference>
<feature type="transmembrane region" description="Helical" evidence="10">
    <location>
        <begin position="1106"/>
        <end position="1124"/>
    </location>
</feature>
<reference evidence="13" key="1">
    <citation type="submission" date="2020-11" db="EMBL/GenBank/DDBJ databases">
        <authorList>
            <person name="Tran Van P."/>
        </authorList>
    </citation>
    <scope>NUCLEOTIDE SEQUENCE</scope>
</reference>
<evidence type="ECO:0000256" key="3">
    <source>
        <dbReference type="ARBA" id="ARBA00006702"/>
    </source>
</evidence>
<comment type="cofactor">
    <cofactor evidence="2">
        <name>Mg(2+)</name>
        <dbReference type="ChEBI" id="CHEBI:18420"/>
    </cofactor>
</comment>
<dbReference type="CDD" id="cd07990">
    <property type="entry name" value="LPLAT_LCLAT1-like"/>
    <property type="match status" value="1"/>
</dbReference>
<evidence type="ECO:0000256" key="2">
    <source>
        <dbReference type="ARBA" id="ARBA00001946"/>
    </source>
</evidence>
<dbReference type="EMBL" id="OA882244">
    <property type="protein sequence ID" value="CAD7274127.1"/>
    <property type="molecule type" value="Genomic_DNA"/>
</dbReference>
<dbReference type="PROSITE" id="PS01032">
    <property type="entry name" value="PPM_1"/>
    <property type="match status" value="1"/>
</dbReference>
<dbReference type="OrthoDB" id="69177at2759"/>
<dbReference type="Pfam" id="PF00481">
    <property type="entry name" value="PP2C"/>
    <property type="match status" value="1"/>
</dbReference>
<keyword evidence="7 9" id="KW-0904">Protein phosphatase</keyword>
<dbReference type="PROSITE" id="PS51746">
    <property type="entry name" value="PPM_2"/>
    <property type="match status" value="1"/>
</dbReference>
<dbReference type="Gene3D" id="3.60.40.10">
    <property type="entry name" value="PPM-type phosphatase domain"/>
    <property type="match status" value="1"/>
</dbReference>
<dbReference type="InterPro" id="IPR050757">
    <property type="entry name" value="Collagen_mod_GT25"/>
</dbReference>
<dbReference type="FunFam" id="3.60.40.10:FF:000016">
    <property type="entry name" value="Protein phosphatase 2C"/>
    <property type="match status" value="1"/>
</dbReference>
<dbReference type="SMART" id="SM00563">
    <property type="entry name" value="PlsC"/>
    <property type="match status" value="1"/>
</dbReference>
<keyword evidence="14" id="KW-1185">Reference proteome</keyword>
<dbReference type="Proteomes" id="UP000678499">
    <property type="component" value="Unassembled WGS sequence"/>
</dbReference>
<keyword evidence="10" id="KW-1133">Transmembrane helix</keyword>
<keyword evidence="10" id="KW-0472">Membrane</keyword>
<dbReference type="EMBL" id="CAJPEX010000207">
    <property type="protein sequence ID" value="CAG0914279.1"/>
    <property type="molecule type" value="Genomic_DNA"/>
</dbReference>
<evidence type="ECO:0000256" key="11">
    <source>
        <dbReference type="SAM" id="SignalP"/>
    </source>
</evidence>
<dbReference type="PROSITE" id="PS51257">
    <property type="entry name" value="PROKAR_LIPOPROTEIN"/>
    <property type="match status" value="1"/>
</dbReference>
<dbReference type="GO" id="GO:0008475">
    <property type="term" value="F:procollagen-lysine 5-dioxygenase activity"/>
    <property type="evidence" value="ECO:0007669"/>
    <property type="project" value="TreeGrafter"/>
</dbReference>
<keyword evidence="6 9" id="KW-0378">Hydrolase</keyword>
<feature type="transmembrane region" description="Helical" evidence="10">
    <location>
        <begin position="1131"/>
        <end position="1154"/>
    </location>
</feature>
<keyword evidence="11" id="KW-0732">Signal</keyword>
<evidence type="ECO:0000256" key="9">
    <source>
        <dbReference type="RuleBase" id="RU003465"/>
    </source>
</evidence>
<proteinExistence type="inferred from homology"/>
<gene>
    <name evidence="13" type="ORF">NMOB1V02_LOCUS1980</name>
</gene>
<keyword evidence="8" id="KW-0464">Manganese</keyword>
<dbReference type="Pfam" id="PF25342">
    <property type="entry name" value="GT_PLOD"/>
    <property type="match status" value="3"/>
</dbReference>
<evidence type="ECO:0000256" key="7">
    <source>
        <dbReference type="ARBA" id="ARBA00022912"/>
    </source>
</evidence>
<dbReference type="InterPro" id="IPR002123">
    <property type="entry name" value="Plipid/glycerol_acylTrfase"/>
</dbReference>
<dbReference type="InterPro" id="IPR057589">
    <property type="entry name" value="GT_PLOD"/>
</dbReference>
<feature type="transmembrane region" description="Helical" evidence="10">
    <location>
        <begin position="1448"/>
        <end position="1466"/>
    </location>
</feature>